<evidence type="ECO:0000256" key="2">
    <source>
        <dbReference type="ARBA" id="ARBA00005907"/>
    </source>
</evidence>
<feature type="region of interest" description="Disordered" evidence="4">
    <location>
        <begin position="85"/>
        <end position="229"/>
    </location>
</feature>
<dbReference type="GO" id="GO:0005730">
    <property type="term" value="C:nucleolus"/>
    <property type="evidence" value="ECO:0007669"/>
    <property type="project" value="EnsemblFungi"/>
</dbReference>
<feature type="region of interest" description="Disordered" evidence="4">
    <location>
        <begin position="17"/>
        <end position="52"/>
    </location>
</feature>
<dbReference type="STRING" id="655863.F0XSA4"/>
<dbReference type="Pfam" id="PF03715">
    <property type="entry name" value="Noc2"/>
    <property type="match status" value="1"/>
</dbReference>
<dbReference type="GeneID" id="25981364"/>
<gene>
    <name evidence="5" type="ORF">CMQ_7782</name>
</gene>
<dbReference type="AlphaFoldDB" id="F0XSA4"/>
<dbReference type="PANTHER" id="PTHR12687:SF4">
    <property type="entry name" value="NUCLEOLAR COMPLEX PROTEIN 2 HOMOLOG"/>
    <property type="match status" value="1"/>
</dbReference>
<feature type="compositionally biased region" description="Acidic residues" evidence="4">
    <location>
        <begin position="778"/>
        <end position="817"/>
    </location>
</feature>
<feature type="compositionally biased region" description="Basic and acidic residues" evidence="4">
    <location>
        <begin position="752"/>
        <end position="777"/>
    </location>
</feature>
<dbReference type="InParanoid" id="F0XSA4"/>
<dbReference type="HOGENOM" id="CLU_011272_0_0_1"/>
<dbReference type="OrthoDB" id="10266662at2759"/>
<feature type="region of interest" description="Disordered" evidence="4">
    <location>
        <begin position="752"/>
        <end position="817"/>
    </location>
</feature>
<feature type="compositionally biased region" description="Acidic residues" evidence="4">
    <location>
        <begin position="171"/>
        <end position="208"/>
    </location>
</feature>
<dbReference type="RefSeq" id="XP_014168897.1">
    <property type="nucleotide sequence ID" value="XM_014313422.1"/>
</dbReference>
<dbReference type="Proteomes" id="UP000007796">
    <property type="component" value="Unassembled WGS sequence"/>
</dbReference>
<keyword evidence="6" id="KW-1185">Reference proteome</keyword>
<dbReference type="FunCoup" id="F0XSA4">
    <property type="interactions" value="919"/>
</dbReference>
<dbReference type="GO" id="GO:0005654">
    <property type="term" value="C:nucleoplasm"/>
    <property type="evidence" value="ECO:0007669"/>
    <property type="project" value="EnsemblFungi"/>
</dbReference>
<keyword evidence="3" id="KW-0539">Nucleus</keyword>
<dbReference type="EMBL" id="GL629990">
    <property type="protein sequence ID" value="EFW99414.1"/>
    <property type="molecule type" value="Genomic_DNA"/>
</dbReference>
<dbReference type="GO" id="GO:0030690">
    <property type="term" value="C:Noc1p-Noc2p complex"/>
    <property type="evidence" value="ECO:0007669"/>
    <property type="project" value="EnsemblFungi"/>
</dbReference>
<dbReference type="InterPro" id="IPR005343">
    <property type="entry name" value="Noc2"/>
</dbReference>
<protein>
    <submittedName>
        <fullName evidence="5">Ribosome assembly protein</fullName>
    </submittedName>
</protein>
<sequence length="817" mass="90475">MGVAKKNVKATKKFEKNHLKGVLEKRKAGAKIKQRQQIQAKKQAKRSQDADFFKKTGEVAEQAASRKKRPDANVSSMSVDDFFQGGFQIIDGQDGEPKPTTAASPAHLGKRKRTGAAAEEETTGTGATGSSDDDDNDDDSQEGDAGMSKAAMEALAEKDPEFYQFLKENDPEALDFDEDADLAEIDELSPGEEEDEDDSDEDASDEEGEAVKRPRKKQKKAKAAAAAAPVDNELTRAMVSKWRASMAETYSLRAARQVVLAFRSAAHLNEKDADDDGSAQRYSIKSPAVFHEILMAALEQVPLVLQHHVPVKESAAHRVYVPTETKKFKTLSLLVRSFAASVLHLLGTLSDDGTLKLTLSALTPLLPYLLSFRKLLKHVIKTVVAFWAQPASSETTRITAFLVLRRLVVIGDKGVREAVLKATYLGLVQGCRTTNANTLAGIHLMKNSAAELWGIDPAIGYTTAFAAIRQLAIHLRNSIVHNQNNAFRVVYNWQYVHSLDFWSVVLAEHCSPLREAEGHSGGSGSQLKLLVYPLVQVTLGAMRLIPTAMYFPLRFQLFRSLLRVSRATGTYIPLAPLLLEVLSSAEMKKGGRSAGADVKELDFAVAYKAPKSYLRTTVYQTAVGEQVVELLSEYFALWATSIAFPELALPVVIMLKRWLKEARKRGGSSSSSHGRGGKGSGYRPNSKVIAGLVLLVQKLEANAKFIEDRRARVDFAPRDRTQVDAFLKDFDWQKTPVGAFVMTQRQLNADKQRGLAEARKEDAQKRLEEKKQVREEMVVDEEEEEDEEDEEGEEDEEDGDDDDDEDEEEEDEDDDLE</sequence>
<name>F0XSA4_GROCL</name>
<dbReference type="PANTHER" id="PTHR12687">
    <property type="entry name" value="NUCLEOLAR COMPLEX 2 AND RAD4-RELATED"/>
    <property type="match status" value="1"/>
</dbReference>
<dbReference type="eggNOG" id="KOG2256">
    <property type="taxonomic scope" value="Eukaryota"/>
</dbReference>
<evidence type="ECO:0000313" key="6">
    <source>
        <dbReference type="Proteomes" id="UP000007796"/>
    </source>
</evidence>
<evidence type="ECO:0000256" key="3">
    <source>
        <dbReference type="ARBA" id="ARBA00023242"/>
    </source>
</evidence>
<organism evidence="6">
    <name type="scientific">Grosmannia clavigera (strain kw1407 / UAMH 11150)</name>
    <name type="common">Blue stain fungus</name>
    <name type="synonym">Graphiocladiella clavigera</name>
    <dbReference type="NCBI Taxonomy" id="655863"/>
    <lineage>
        <taxon>Eukaryota</taxon>
        <taxon>Fungi</taxon>
        <taxon>Dikarya</taxon>
        <taxon>Ascomycota</taxon>
        <taxon>Pezizomycotina</taxon>
        <taxon>Sordariomycetes</taxon>
        <taxon>Sordariomycetidae</taxon>
        <taxon>Ophiostomatales</taxon>
        <taxon>Ophiostomataceae</taxon>
        <taxon>Leptographium</taxon>
    </lineage>
</organism>
<reference evidence="5 6" key="1">
    <citation type="journal article" date="2011" name="Proc. Natl. Acad. Sci. U.S.A.">
        <title>Genome and transcriptome analyses of the mountain pine beetle-fungal symbiont Grosmannia clavigera, a lodgepole pine pathogen.</title>
        <authorList>
            <person name="DiGuistini S."/>
            <person name="Wang Y."/>
            <person name="Liao N.Y."/>
            <person name="Taylor G."/>
            <person name="Tanguay P."/>
            <person name="Feau N."/>
            <person name="Henrissat B."/>
            <person name="Chan S.K."/>
            <person name="Hesse-Orce U."/>
            <person name="Alamouti S.M."/>
            <person name="Tsui C.K.M."/>
            <person name="Docking R.T."/>
            <person name="Levasseur A."/>
            <person name="Haridas S."/>
            <person name="Robertson G."/>
            <person name="Birol I."/>
            <person name="Holt R.A."/>
            <person name="Marra M.A."/>
            <person name="Hamelin R.C."/>
            <person name="Hirst M."/>
            <person name="Jones S.J.M."/>
            <person name="Bohlmann J."/>
            <person name="Breuil C."/>
        </authorList>
    </citation>
    <scope>NUCLEOTIDE SEQUENCE [LARGE SCALE GENOMIC DNA]</scope>
    <source>
        <strain evidence="6">kw1407 / UAMH 11150</strain>
    </source>
</reference>
<evidence type="ECO:0000256" key="1">
    <source>
        <dbReference type="ARBA" id="ARBA00004123"/>
    </source>
</evidence>
<feature type="compositionally biased region" description="Basic and acidic residues" evidence="4">
    <location>
        <begin position="17"/>
        <end position="27"/>
    </location>
</feature>
<proteinExistence type="inferred from homology"/>
<comment type="similarity">
    <text evidence="2">Belongs to the NOC2 family.</text>
</comment>
<feature type="compositionally biased region" description="Basic residues" evidence="4">
    <location>
        <begin position="213"/>
        <end position="222"/>
    </location>
</feature>
<comment type="subcellular location">
    <subcellularLocation>
        <location evidence="1">Nucleus</location>
    </subcellularLocation>
</comment>
<accession>F0XSA4</accession>
<evidence type="ECO:0000256" key="4">
    <source>
        <dbReference type="SAM" id="MobiDB-lite"/>
    </source>
</evidence>
<dbReference type="GO" id="GO:0030691">
    <property type="term" value="C:Noc2p-Noc3p complex"/>
    <property type="evidence" value="ECO:0007669"/>
    <property type="project" value="EnsemblFungi"/>
</dbReference>
<feature type="compositionally biased region" description="Acidic residues" evidence="4">
    <location>
        <begin position="131"/>
        <end position="142"/>
    </location>
</feature>
<evidence type="ECO:0000313" key="5">
    <source>
        <dbReference type="EMBL" id="EFW99414.1"/>
    </source>
</evidence>
<dbReference type="GO" id="GO:0042273">
    <property type="term" value="P:ribosomal large subunit biogenesis"/>
    <property type="evidence" value="ECO:0007669"/>
    <property type="project" value="EnsemblFungi"/>
</dbReference>